<dbReference type="AlphaFoldDB" id="A0A2S2PYR5"/>
<name>A0A2S2PYR5_9HEMI</name>
<proteinExistence type="predicted"/>
<evidence type="ECO:0000259" key="1">
    <source>
        <dbReference type="PROSITE" id="PS00028"/>
    </source>
</evidence>
<evidence type="ECO:0000313" key="2">
    <source>
        <dbReference type="EMBL" id="MBY70514.1"/>
    </source>
</evidence>
<reference evidence="2" key="1">
    <citation type="submission" date="2018-04" db="EMBL/GenBank/DDBJ databases">
        <title>Transcriptome assembly of Sipha flava.</title>
        <authorList>
            <person name="Scully E.D."/>
            <person name="Geib S.M."/>
            <person name="Palmer N.A."/>
            <person name="Koch K."/>
            <person name="Bradshaw J."/>
            <person name="Heng-Moss T."/>
            <person name="Sarath G."/>
        </authorList>
    </citation>
    <scope>NUCLEOTIDE SEQUENCE</scope>
</reference>
<protein>
    <recommendedName>
        <fullName evidence="1">C2H2-type domain-containing protein</fullName>
    </recommendedName>
</protein>
<dbReference type="SUPFAM" id="SSF57667">
    <property type="entry name" value="beta-beta-alpha zinc fingers"/>
    <property type="match status" value="1"/>
</dbReference>
<sequence>MLATKLKKKKKILCVTISMYKCNNLKVINSWCFYFSGINLMAQCPKCYKMFENNKILFAHLMNQCGDELKFQCKICPLKFKQLHLLKFHMLSKHKVLHT</sequence>
<gene>
    <name evidence="2" type="ORF">g.111369</name>
</gene>
<dbReference type="InterPro" id="IPR036236">
    <property type="entry name" value="Znf_C2H2_sf"/>
</dbReference>
<organism evidence="2">
    <name type="scientific">Sipha flava</name>
    <name type="common">yellow sugarcane aphid</name>
    <dbReference type="NCBI Taxonomy" id="143950"/>
    <lineage>
        <taxon>Eukaryota</taxon>
        <taxon>Metazoa</taxon>
        <taxon>Ecdysozoa</taxon>
        <taxon>Arthropoda</taxon>
        <taxon>Hexapoda</taxon>
        <taxon>Insecta</taxon>
        <taxon>Pterygota</taxon>
        <taxon>Neoptera</taxon>
        <taxon>Paraneoptera</taxon>
        <taxon>Hemiptera</taxon>
        <taxon>Sternorrhyncha</taxon>
        <taxon>Aphidomorpha</taxon>
        <taxon>Aphidoidea</taxon>
        <taxon>Aphididae</taxon>
        <taxon>Sipha</taxon>
    </lineage>
</organism>
<dbReference type="Gene3D" id="3.30.160.60">
    <property type="entry name" value="Classic Zinc Finger"/>
    <property type="match status" value="1"/>
</dbReference>
<dbReference type="PROSITE" id="PS00028">
    <property type="entry name" value="ZINC_FINGER_C2H2_1"/>
    <property type="match status" value="1"/>
</dbReference>
<dbReference type="InterPro" id="IPR013087">
    <property type="entry name" value="Znf_C2H2_type"/>
</dbReference>
<accession>A0A2S2PYR5</accession>
<dbReference type="EMBL" id="GGMS01001311">
    <property type="protein sequence ID" value="MBY70514.1"/>
    <property type="molecule type" value="Transcribed_RNA"/>
</dbReference>
<feature type="domain" description="C2H2-type" evidence="1">
    <location>
        <begin position="73"/>
        <end position="94"/>
    </location>
</feature>